<feature type="compositionally biased region" description="Basic and acidic residues" evidence="1">
    <location>
        <begin position="197"/>
        <end position="211"/>
    </location>
</feature>
<sequence length="278" mass="28685">MTADLPADHSANRTETRPLYARLLFLKHLNPSGALCFCFFEGAIALGLLLALAELVSPWVVPVLPLVVAAMVKLNDVVAGAVVRSAEGVPARERARFRQERGSAVGRATVAGTEAARSGPVTGKVSMDSVRTGGAAGGTEPPATEPADVTFGGPGRSTVEGSVRSGDEPARRPERANAGGQQAGGSVPAVSQPVARAGDDGHETAIDERGRGGTAPGGSGRYLAEPPAIGRAGAGPYAVNMHPTEPLEYRPAQSWPAGIEEPDTAEQRARQSGSHRYE</sequence>
<feature type="compositionally biased region" description="Low complexity" evidence="1">
    <location>
        <begin position="138"/>
        <end position="147"/>
    </location>
</feature>
<organism evidence="2 3">
    <name type="scientific">Polymorphospora rubra</name>
    <dbReference type="NCBI Taxonomy" id="338584"/>
    <lineage>
        <taxon>Bacteria</taxon>
        <taxon>Bacillati</taxon>
        <taxon>Actinomycetota</taxon>
        <taxon>Actinomycetes</taxon>
        <taxon>Micromonosporales</taxon>
        <taxon>Micromonosporaceae</taxon>
        <taxon>Polymorphospora</taxon>
    </lineage>
</organism>
<evidence type="ECO:0000256" key="1">
    <source>
        <dbReference type="SAM" id="MobiDB-lite"/>
    </source>
</evidence>
<dbReference type="EMBL" id="AP023359">
    <property type="protein sequence ID" value="BCJ63811.1"/>
    <property type="molecule type" value="Genomic_DNA"/>
</dbReference>
<dbReference type="Proteomes" id="UP000680866">
    <property type="component" value="Chromosome"/>
</dbReference>
<evidence type="ECO:0000313" key="2">
    <source>
        <dbReference type="EMBL" id="BCJ63811.1"/>
    </source>
</evidence>
<feature type="compositionally biased region" description="Basic and acidic residues" evidence="1">
    <location>
        <begin position="165"/>
        <end position="175"/>
    </location>
</feature>
<dbReference type="KEGG" id="pry:Prubr_08320"/>
<name>A0A810MRY2_9ACTN</name>
<gene>
    <name evidence="2" type="ORF">Prubr_08320</name>
</gene>
<reference evidence="2" key="1">
    <citation type="submission" date="2020-08" db="EMBL/GenBank/DDBJ databases">
        <title>Whole genome shotgun sequence of Polymorphospora rubra NBRC 101157.</title>
        <authorList>
            <person name="Komaki H."/>
            <person name="Tamura T."/>
        </authorList>
    </citation>
    <scope>NUCLEOTIDE SEQUENCE</scope>
    <source>
        <strain evidence="2">NBRC 101157</strain>
    </source>
</reference>
<accession>A0A810MRY2</accession>
<dbReference type="AlphaFoldDB" id="A0A810MRY2"/>
<keyword evidence="3" id="KW-1185">Reference proteome</keyword>
<evidence type="ECO:0000313" key="3">
    <source>
        <dbReference type="Proteomes" id="UP000680866"/>
    </source>
</evidence>
<proteinExistence type="predicted"/>
<dbReference type="RefSeq" id="WP_212821781.1">
    <property type="nucleotide sequence ID" value="NZ_AP023359.1"/>
</dbReference>
<protein>
    <submittedName>
        <fullName evidence="2">Uncharacterized protein</fullName>
    </submittedName>
</protein>
<feature type="compositionally biased region" description="Basic and acidic residues" evidence="1">
    <location>
        <begin position="265"/>
        <end position="278"/>
    </location>
</feature>
<feature type="region of interest" description="Disordered" evidence="1">
    <location>
        <begin position="114"/>
        <end position="278"/>
    </location>
</feature>